<keyword evidence="4" id="KW-0131">Cell cycle</keyword>
<keyword evidence="7" id="KW-1185">Reference proteome</keyword>
<proteinExistence type="predicted"/>
<keyword evidence="1" id="KW-0963">Cytoplasm</keyword>
<keyword evidence="3" id="KW-0159">Chromosome partition</keyword>
<sequence length="357" mass="38469">MSLQAKIEAVIYAAEEPVTLAQLAGIFARELPAASEEPPAEWITAESASPESLVERGLLEVTNLTAPESDMAEVALLEGLEERSQASIHDPTAAEAEAKRAARQRERELREQVKAIVDRLIEEYSNSDRGMEIREVAGGYRIATKPEYHDAVRSFVKSLKPPMKLSLQALETLAVIAYKQPVTGPEVSEIRGVDSGGVLGSLVSRKLITTAGRKQVIGRPILYKTTREFLLRFGLRDLNELPSIEEFERLAGDMDISDDESGEDGTTLPFEASESNAIEANAGEAGLAIEPPSPAPEQSEERDASPTPADPSSPAELLPHTVALETEVPGSTPNAAIEVTPAAHPTVPIEENDGHEK</sequence>
<feature type="region of interest" description="Disordered" evidence="5">
    <location>
        <begin position="287"/>
        <end position="357"/>
    </location>
</feature>
<dbReference type="PANTHER" id="PTHR34298">
    <property type="entry name" value="SEGREGATION AND CONDENSATION PROTEIN B"/>
    <property type="match status" value="1"/>
</dbReference>
<dbReference type="Gene3D" id="1.10.10.10">
    <property type="entry name" value="Winged helix-like DNA-binding domain superfamily/Winged helix DNA-binding domain"/>
    <property type="match status" value="2"/>
</dbReference>
<evidence type="ECO:0000256" key="4">
    <source>
        <dbReference type="ARBA" id="ARBA00023306"/>
    </source>
</evidence>
<dbReference type="OrthoDB" id="9806226at2"/>
<reference evidence="6 7" key="1">
    <citation type="journal article" date="2018" name="Front. Microbiol.">
        <title>Hydrolytic Capabilities as a Key to Environmental Success: Chitinolytic and Cellulolytic Acidobacteria From Acidic Sub-arctic Soils and Boreal Peatlands.</title>
        <authorList>
            <person name="Belova S.E."/>
            <person name="Ravin N.V."/>
            <person name="Pankratov T.A."/>
            <person name="Rakitin A.L."/>
            <person name="Ivanova A.A."/>
            <person name="Beletsky A.V."/>
            <person name="Mardanov A.V."/>
            <person name="Sinninghe Damste J.S."/>
            <person name="Dedysh S.N."/>
        </authorList>
    </citation>
    <scope>NUCLEOTIDE SEQUENCE [LARGE SCALE GENOMIC DNA]</scope>
    <source>
        <strain evidence="6 7">SBC82</strain>
    </source>
</reference>
<evidence type="ECO:0000313" key="7">
    <source>
        <dbReference type="Proteomes" id="UP000253606"/>
    </source>
</evidence>
<dbReference type="InterPro" id="IPR036390">
    <property type="entry name" value="WH_DNA-bd_sf"/>
</dbReference>
<feature type="compositionally biased region" description="Low complexity" evidence="5">
    <location>
        <begin position="305"/>
        <end position="315"/>
    </location>
</feature>
<dbReference type="PANTHER" id="PTHR34298:SF2">
    <property type="entry name" value="SEGREGATION AND CONDENSATION PROTEIN B"/>
    <property type="match status" value="1"/>
</dbReference>
<dbReference type="SUPFAM" id="SSF46785">
    <property type="entry name" value="Winged helix' DNA-binding domain"/>
    <property type="match status" value="2"/>
</dbReference>
<dbReference type="NCBIfam" id="TIGR00281">
    <property type="entry name" value="SMC-Scp complex subunit ScpB"/>
    <property type="match status" value="1"/>
</dbReference>
<dbReference type="KEGG" id="abas:ACPOL_4461"/>
<evidence type="ECO:0000256" key="5">
    <source>
        <dbReference type="SAM" id="MobiDB-lite"/>
    </source>
</evidence>
<evidence type="ECO:0000256" key="1">
    <source>
        <dbReference type="ARBA" id="ARBA00022490"/>
    </source>
</evidence>
<dbReference type="Proteomes" id="UP000253606">
    <property type="component" value="Chromosome"/>
</dbReference>
<evidence type="ECO:0000256" key="2">
    <source>
        <dbReference type="ARBA" id="ARBA00022618"/>
    </source>
</evidence>
<gene>
    <name evidence="6" type="ORF">ACPOL_4461</name>
</gene>
<dbReference type="GO" id="GO:0051304">
    <property type="term" value="P:chromosome separation"/>
    <property type="evidence" value="ECO:0007669"/>
    <property type="project" value="InterPro"/>
</dbReference>
<dbReference type="AlphaFoldDB" id="A0A2Z5G3F5"/>
<protein>
    <submittedName>
        <fullName evidence="6">Segregation and condensation protein B</fullName>
    </submittedName>
</protein>
<dbReference type="EMBL" id="CP030840">
    <property type="protein sequence ID" value="AXC13733.1"/>
    <property type="molecule type" value="Genomic_DNA"/>
</dbReference>
<dbReference type="Pfam" id="PF04079">
    <property type="entry name" value="SMC_ScpB"/>
    <property type="match status" value="1"/>
</dbReference>
<keyword evidence="2" id="KW-0132">Cell division</keyword>
<dbReference type="RefSeq" id="WP_114208655.1">
    <property type="nucleotide sequence ID" value="NZ_CP030840.1"/>
</dbReference>
<evidence type="ECO:0000313" key="6">
    <source>
        <dbReference type="EMBL" id="AXC13733.1"/>
    </source>
</evidence>
<dbReference type="InterPro" id="IPR036388">
    <property type="entry name" value="WH-like_DNA-bd_sf"/>
</dbReference>
<dbReference type="GO" id="GO:0051301">
    <property type="term" value="P:cell division"/>
    <property type="evidence" value="ECO:0007669"/>
    <property type="project" value="UniProtKB-KW"/>
</dbReference>
<name>A0A2Z5G3F5_9BACT</name>
<evidence type="ECO:0000256" key="3">
    <source>
        <dbReference type="ARBA" id="ARBA00022829"/>
    </source>
</evidence>
<accession>A0A2Z5G3F5</accession>
<organism evidence="6 7">
    <name type="scientific">Acidisarcina polymorpha</name>
    <dbReference type="NCBI Taxonomy" id="2211140"/>
    <lineage>
        <taxon>Bacteria</taxon>
        <taxon>Pseudomonadati</taxon>
        <taxon>Acidobacteriota</taxon>
        <taxon>Terriglobia</taxon>
        <taxon>Terriglobales</taxon>
        <taxon>Acidobacteriaceae</taxon>
        <taxon>Acidisarcina</taxon>
    </lineage>
</organism>
<feature type="region of interest" description="Disordered" evidence="5">
    <location>
        <begin position="84"/>
        <end position="103"/>
    </location>
</feature>
<dbReference type="InterPro" id="IPR005234">
    <property type="entry name" value="ScpB_csome_segregation"/>
</dbReference>